<keyword evidence="2" id="KW-1185">Reference proteome</keyword>
<dbReference type="Pfam" id="PF20090">
    <property type="entry name" value="DUF6482"/>
    <property type="match status" value="1"/>
</dbReference>
<dbReference type="Proteomes" id="UP001589645">
    <property type="component" value="Unassembled WGS sequence"/>
</dbReference>
<sequence>MHKYQLTKWLRGEHKGDGQGPKVFLIGCSDLSSYLLAVEYKQRVEPVKQDSRPVHFTSLEQAKEALQSMGVGHAYLRLHNAYDECGSGQHVGYCEIELPLSTH</sequence>
<evidence type="ECO:0000313" key="1">
    <source>
        <dbReference type="EMBL" id="MFB9135883.1"/>
    </source>
</evidence>
<accession>A0ABV5HNN6</accession>
<proteinExistence type="predicted"/>
<reference evidence="1 2" key="1">
    <citation type="submission" date="2024-09" db="EMBL/GenBank/DDBJ databases">
        <authorList>
            <person name="Sun Q."/>
            <person name="Mori K."/>
        </authorList>
    </citation>
    <scope>NUCLEOTIDE SEQUENCE [LARGE SCALE GENOMIC DNA]</scope>
    <source>
        <strain evidence="1 2">CECT 8064</strain>
    </source>
</reference>
<gene>
    <name evidence="1" type="ORF">ACFFUV_12995</name>
</gene>
<comment type="caution">
    <text evidence="1">The sequence shown here is derived from an EMBL/GenBank/DDBJ whole genome shotgun (WGS) entry which is preliminary data.</text>
</comment>
<dbReference type="EMBL" id="JBHMEP010000003">
    <property type="protein sequence ID" value="MFB9135883.1"/>
    <property type="molecule type" value="Genomic_DNA"/>
</dbReference>
<organism evidence="1 2">
    <name type="scientific">Vibrio olivae</name>
    <dbReference type="NCBI Taxonomy" id="1243002"/>
    <lineage>
        <taxon>Bacteria</taxon>
        <taxon>Pseudomonadati</taxon>
        <taxon>Pseudomonadota</taxon>
        <taxon>Gammaproteobacteria</taxon>
        <taxon>Vibrionales</taxon>
        <taxon>Vibrionaceae</taxon>
        <taxon>Vibrio</taxon>
    </lineage>
</organism>
<name>A0ABV5HNN6_9VIBR</name>
<evidence type="ECO:0000313" key="2">
    <source>
        <dbReference type="Proteomes" id="UP001589645"/>
    </source>
</evidence>
<protein>
    <submittedName>
        <fullName evidence="1">DUF6482 family protein</fullName>
    </submittedName>
</protein>
<dbReference type="InterPro" id="IPR045508">
    <property type="entry name" value="DUF6482"/>
</dbReference>
<dbReference type="RefSeq" id="WP_390193448.1">
    <property type="nucleotide sequence ID" value="NZ_JBHMEP010000003.1"/>
</dbReference>